<sequence>MDHWLELVELYEYKVQDLVEGRVPRGGRRGLALLRDELLGAPLDAGLLRRLMETDRQYRLHQGNPVRQTRARSGHGGQSTWTAPPTADSDESRAWEELQLLQWHQRAAGQTRDLTLRWQREPEFAHLRVLYTLIENAERLGRPGTQPLAVPPAHDALMDLHDPEVTGRLAAALSVLLLTEDGRARVRAALSAVHAEPFPRHPDEDVLAARIAAAEREPISHEARELLIRALRAEFPLPRDPRERPAIRAAARHVSQLLDPILEALPKPSLNGAPQGSILFAQHAGSAMRVPDDGAERLTVYLRGGSSTRWRGLNIEWQPIGPNWQLQVGSQLTLLRPGLPTHERSQTLKLPDQQFRAFVSGAYLTLVVESHTAQELGRRASTARATALLLDPAHDFAFLRLARAAAQVLRGGALQPEKLTPDSARKYQDSTPDVLLSFARKGVETLVQRLARLPADSAAQAFRAAAQTLGLHRTVADRLHAALHVALHDPESLPEGRAVTQLTLTSGGGFVSAVLTDEPLSIQVEGRGVTIRWDYKGELVVMMPGLAPMVLHDLLVARLPGGNLLLVRHGSWLSAALTADVPVPAAEAAELSTAELRITN</sequence>
<evidence type="ECO:0000313" key="2">
    <source>
        <dbReference type="EMBL" id="GGR82126.1"/>
    </source>
</evidence>
<accession>A0ABQ2S3F2</accession>
<name>A0ABQ2S3F2_9DEIO</name>
<proteinExistence type="predicted"/>
<feature type="region of interest" description="Disordered" evidence="1">
    <location>
        <begin position="62"/>
        <end position="88"/>
    </location>
</feature>
<dbReference type="RefSeq" id="WP_189071681.1">
    <property type="nucleotide sequence ID" value="NZ_BMQN01000001.1"/>
</dbReference>
<reference evidence="3" key="1">
    <citation type="journal article" date="2019" name="Int. J. Syst. Evol. Microbiol.">
        <title>The Global Catalogue of Microorganisms (GCM) 10K type strain sequencing project: providing services to taxonomists for standard genome sequencing and annotation.</title>
        <authorList>
            <consortium name="The Broad Institute Genomics Platform"/>
            <consortium name="The Broad Institute Genome Sequencing Center for Infectious Disease"/>
            <person name="Wu L."/>
            <person name="Ma J."/>
        </authorList>
    </citation>
    <scope>NUCLEOTIDE SEQUENCE [LARGE SCALE GENOMIC DNA]</scope>
    <source>
        <strain evidence="3">JCM 31405</strain>
    </source>
</reference>
<protein>
    <recommendedName>
        <fullName evidence="4">DUF4132 domain-containing protein</fullName>
    </recommendedName>
</protein>
<comment type="caution">
    <text evidence="2">The sequence shown here is derived from an EMBL/GenBank/DDBJ whole genome shotgun (WGS) entry which is preliminary data.</text>
</comment>
<organism evidence="2 3">
    <name type="scientific">Deinococcus sedimenti</name>
    <dbReference type="NCBI Taxonomy" id="1867090"/>
    <lineage>
        <taxon>Bacteria</taxon>
        <taxon>Thermotogati</taxon>
        <taxon>Deinococcota</taxon>
        <taxon>Deinococci</taxon>
        <taxon>Deinococcales</taxon>
        <taxon>Deinococcaceae</taxon>
        <taxon>Deinococcus</taxon>
    </lineage>
</organism>
<gene>
    <name evidence="2" type="ORF">GCM10008960_06410</name>
</gene>
<evidence type="ECO:0000256" key="1">
    <source>
        <dbReference type="SAM" id="MobiDB-lite"/>
    </source>
</evidence>
<dbReference type="Proteomes" id="UP000644548">
    <property type="component" value="Unassembled WGS sequence"/>
</dbReference>
<evidence type="ECO:0000313" key="3">
    <source>
        <dbReference type="Proteomes" id="UP000644548"/>
    </source>
</evidence>
<keyword evidence="3" id="KW-1185">Reference proteome</keyword>
<dbReference type="EMBL" id="BMQN01000001">
    <property type="protein sequence ID" value="GGR82126.1"/>
    <property type="molecule type" value="Genomic_DNA"/>
</dbReference>
<evidence type="ECO:0008006" key="4">
    <source>
        <dbReference type="Google" id="ProtNLM"/>
    </source>
</evidence>